<dbReference type="PANTHER" id="PTHR46599">
    <property type="entry name" value="PIGGYBAC TRANSPOSABLE ELEMENT-DERIVED PROTEIN 4"/>
    <property type="match status" value="1"/>
</dbReference>
<keyword evidence="3" id="KW-1185">Reference proteome</keyword>
<evidence type="ECO:0000313" key="2">
    <source>
        <dbReference type="EMBL" id="CAH2101170.1"/>
    </source>
</evidence>
<sequence>MCDIILRETNRKGTKITEAYNNKLMENDPDISKRPKQKIFKPFTEEELDAFIGILIFSGVHRSNKEHLTELWKSSHLPLFRAAMSHDRFKMLLRFIRFDNDVTRPERLLADKAAAIRDIWTMFISNLNKIYKPRECITVDEQLYGYRGRTCFTQYMTSKPEKYGIKIFWACDANNSYPLNGQIYTGKSSDGNRQTNVGECTVLELVAKYKNSGLNITTDNFFTSLQLAHSLNSWNMTLVGTVRKNKRFLPANMQAHKERAIYSSNFAFSKEATVCSYVPKKNKAVIML</sequence>
<accession>A0AAU9UP28</accession>
<evidence type="ECO:0000259" key="1">
    <source>
        <dbReference type="Pfam" id="PF13843"/>
    </source>
</evidence>
<dbReference type="Pfam" id="PF13843">
    <property type="entry name" value="DDE_Tnp_1_7"/>
    <property type="match status" value="1"/>
</dbReference>
<dbReference type="InterPro" id="IPR029526">
    <property type="entry name" value="PGBD"/>
</dbReference>
<proteinExistence type="predicted"/>
<dbReference type="Proteomes" id="UP001153954">
    <property type="component" value="Unassembled WGS sequence"/>
</dbReference>
<dbReference type="EMBL" id="CAKOGL010000023">
    <property type="protein sequence ID" value="CAH2101170.1"/>
    <property type="molecule type" value="Genomic_DNA"/>
</dbReference>
<organism evidence="2 3">
    <name type="scientific">Euphydryas editha</name>
    <name type="common">Edith's checkerspot</name>
    <dbReference type="NCBI Taxonomy" id="104508"/>
    <lineage>
        <taxon>Eukaryota</taxon>
        <taxon>Metazoa</taxon>
        <taxon>Ecdysozoa</taxon>
        <taxon>Arthropoda</taxon>
        <taxon>Hexapoda</taxon>
        <taxon>Insecta</taxon>
        <taxon>Pterygota</taxon>
        <taxon>Neoptera</taxon>
        <taxon>Endopterygota</taxon>
        <taxon>Lepidoptera</taxon>
        <taxon>Glossata</taxon>
        <taxon>Ditrysia</taxon>
        <taxon>Papilionoidea</taxon>
        <taxon>Nymphalidae</taxon>
        <taxon>Nymphalinae</taxon>
        <taxon>Euphydryas</taxon>
    </lineage>
</organism>
<reference evidence="2" key="1">
    <citation type="submission" date="2022-03" db="EMBL/GenBank/DDBJ databases">
        <authorList>
            <person name="Tunstrom K."/>
        </authorList>
    </citation>
    <scope>NUCLEOTIDE SEQUENCE</scope>
</reference>
<evidence type="ECO:0000313" key="3">
    <source>
        <dbReference type="Proteomes" id="UP001153954"/>
    </source>
</evidence>
<feature type="domain" description="PiggyBac transposable element-derived protein" evidence="1">
    <location>
        <begin position="5"/>
        <end position="283"/>
    </location>
</feature>
<dbReference type="AlphaFoldDB" id="A0AAU9UP28"/>
<dbReference type="PANTHER" id="PTHR46599:SF6">
    <property type="entry name" value="DUAL SPECIFICITY PHOSPHATASE 26"/>
    <property type="match status" value="1"/>
</dbReference>
<gene>
    <name evidence="2" type="ORF">EEDITHA_LOCUS15955</name>
</gene>
<protein>
    <recommendedName>
        <fullName evidence="1">PiggyBac transposable element-derived protein domain-containing protein</fullName>
    </recommendedName>
</protein>
<comment type="caution">
    <text evidence="2">The sequence shown here is derived from an EMBL/GenBank/DDBJ whole genome shotgun (WGS) entry which is preliminary data.</text>
</comment>
<name>A0AAU9UP28_EUPED</name>